<organism evidence="2">
    <name type="scientific">Mucor ambiguus</name>
    <dbReference type="NCBI Taxonomy" id="91626"/>
    <lineage>
        <taxon>Eukaryota</taxon>
        <taxon>Fungi</taxon>
        <taxon>Fungi incertae sedis</taxon>
        <taxon>Mucoromycota</taxon>
        <taxon>Mucoromycotina</taxon>
        <taxon>Mucoromycetes</taxon>
        <taxon>Mucorales</taxon>
        <taxon>Mucorineae</taxon>
        <taxon>Mucoraceae</taxon>
        <taxon>Mucor</taxon>
    </lineage>
</organism>
<dbReference type="STRING" id="91626.A0A0C9MRN6"/>
<proteinExistence type="predicted"/>
<gene>
    <name evidence="2" type="ORF">MAM1_0106c05448</name>
</gene>
<sequence>MDHDADQCIREMKKDLVDTKNSDLLSAKMKLKCEQFLLLIDKKSSEMNSQQQKSSVVLQQHHNQTVNNNINSVVSIESGKRKDSSSSSQSKQNKKQKQREEQEMRQVFEDSSSSSSSSTLNLPHLPSRIEDLHPDDYDVEVKEPLLINGTNVNTSFSQYQMAIVNMNNRGGLLVECNPHELLAINNILLLKEGQHSDTLLQFFNEGTLDAIAASMKSKFNVKDIIMDTQIKTELETIIMSLIKKKITTKEAKTMTDDLISKDAGFNFTDVIINSVSNLISNIPKLKFNGLVRESHLISAYAHSLLSPIFNNPDTRKHLQWLNLKTTDESSKQPDVVCRNLLGANWGSFIMVGEVKGEDQKEDKRVCLLDLIRIGCISAAEIKDSLLEGIIGVHIVGLQMTFYITSLVADHIYAMTEICSFALPRDQSELCYYTVHIGDIYNVLQYSQKCVPAVDKEGLKKKAAAPLDTPEFERFLSITKDRKRKCPIVYHH</sequence>
<dbReference type="OrthoDB" id="2248794at2759"/>
<accession>A0A0C9MRN6</accession>
<feature type="compositionally biased region" description="Basic and acidic residues" evidence="1">
    <location>
        <begin position="98"/>
        <end position="108"/>
    </location>
</feature>
<protein>
    <submittedName>
        <fullName evidence="2">Uncharacterized protein</fullName>
    </submittedName>
</protein>
<keyword evidence="3" id="KW-1185">Reference proteome</keyword>
<evidence type="ECO:0000313" key="2">
    <source>
        <dbReference type="EMBL" id="GAN05972.1"/>
    </source>
</evidence>
<reference evidence="2" key="1">
    <citation type="submission" date="2014-09" db="EMBL/GenBank/DDBJ databases">
        <title>Draft genome sequence of an oleaginous Mucoromycotina fungus Mucor ambiguus NBRC6742.</title>
        <authorList>
            <person name="Takeda I."/>
            <person name="Yamane N."/>
            <person name="Morita T."/>
            <person name="Tamano K."/>
            <person name="Machida M."/>
            <person name="Baker S."/>
            <person name="Koike H."/>
        </authorList>
    </citation>
    <scope>NUCLEOTIDE SEQUENCE</scope>
    <source>
        <strain evidence="2">NBRC 6742</strain>
    </source>
</reference>
<name>A0A0C9MRN6_9FUNG</name>
<feature type="region of interest" description="Disordered" evidence="1">
    <location>
        <begin position="77"/>
        <end position="131"/>
    </location>
</feature>
<dbReference type="AlphaFoldDB" id="A0A0C9MRN6"/>
<dbReference type="EMBL" id="DF836395">
    <property type="protein sequence ID" value="GAN05972.1"/>
    <property type="molecule type" value="Genomic_DNA"/>
</dbReference>
<evidence type="ECO:0000256" key="1">
    <source>
        <dbReference type="SAM" id="MobiDB-lite"/>
    </source>
</evidence>
<evidence type="ECO:0000313" key="3">
    <source>
        <dbReference type="Proteomes" id="UP000053815"/>
    </source>
</evidence>
<dbReference type="Proteomes" id="UP000053815">
    <property type="component" value="Unassembled WGS sequence"/>
</dbReference>